<feature type="compositionally biased region" description="Basic and acidic residues" evidence="9">
    <location>
        <begin position="713"/>
        <end position="733"/>
    </location>
</feature>
<evidence type="ECO:0000256" key="3">
    <source>
        <dbReference type="ARBA" id="ARBA00022692"/>
    </source>
</evidence>
<evidence type="ECO:0000259" key="10">
    <source>
        <dbReference type="PROSITE" id="PS51847"/>
    </source>
</evidence>
<feature type="compositionally biased region" description="Low complexity" evidence="9">
    <location>
        <begin position="691"/>
        <end position="706"/>
    </location>
</feature>
<feature type="compositionally biased region" description="Polar residues" evidence="9">
    <location>
        <begin position="499"/>
        <end position="508"/>
    </location>
</feature>
<keyword evidence="2" id="KW-0813">Transport</keyword>
<dbReference type="PANTHER" id="PTHR13466">
    <property type="entry name" value="TEX2 PROTEIN-RELATED"/>
    <property type="match status" value="1"/>
</dbReference>
<proteinExistence type="predicted"/>
<organism evidence="11">
    <name type="scientific">Salvia splendens</name>
    <name type="common">Scarlet sage</name>
    <dbReference type="NCBI Taxonomy" id="180675"/>
    <lineage>
        <taxon>Eukaryota</taxon>
        <taxon>Viridiplantae</taxon>
        <taxon>Streptophyta</taxon>
        <taxon>Embryophyta</taxon>
        <taxon>Tracheophyta</taxon>
        <taxon>Spermatophyta</taxon>
        <taxon>Magnoliopsida</taxon>
        <taxon>eudicotyledons</taxon>
        <taxon>Gunneridae</taxon>
        <taxon>Pentapetalae</taxon>
        <taxon>asterids</taxon>
        <taxon>lamiids</taxon>
        <taxon>Lamiales</taxon>
        <taxon>Lamiaceae</taxon>
        <taxon>Nepetoideae</taxon>
        <taxon>Mentheae</taxon>
        <taxon>Salviinae</taxon>
        <taxon>Salvia</taxon>
        <taxon>Salvia subgen. Calosphace</taxon>
        <taxon>core Calosphace</taxon>
    </lineage>
</organism>
<name>A0A8X8WVV3_SALSN</name>
<keyword evidence="8" id="KW-0472">Membrane</keyword>
<accession>A0A8X8WVV3</accession>
<dbReference type="Proteomes" id="UP000298416">
    <property type="component" value="Unassembled WGS sequence"/>
</dbReference>
<feature type="region of interest" description="Disordered" evidence="9">
    <location>
        <begin position="483"/>
        <end position="510"/>
    </location>
</feature>
<comment type="caution">
    <text evidence="11">The sequence shown here is derived from an EMBL/GenBank/DDBJ whole genome shotgun (WGS) entry which is preliminary data.</text>
</comment>
<comment type="subcellular location">
    <subcellularLocation>
        <location evidence="1">Endoplasmic reticulum membrane</location>
    </subcellularLocation>
</comment>
<dbReference type="GO" id="GO:0008289">
    <property type="term" value="F:lipid binding"/>
    <property type="evidence" value="ECO:0007669"/>
    <property type="project" value="UniProtKB-KW"/>
</dbReference>
<evidence type="ECO:0000256" key="6">
    <source>
        <dbReference type="ARBA" id="ARBA00023055"/>
    </source>
</evidence>
<dbReference type="PROSITE" id="PS51847">
    <property type="entry name" value="SMP"/>
    <property type="match status" value="1"/>
</dbReference>
<evidence type="ECO:0000256" key="2">
    <source>
        <dbReference type="ARBA" id="ARBA00022448"/>
    </source>
</evidence>
<evidence type="ECO:0000313" key="11">
    <source>
        <dbReference type="EMBL" id="KAG6401946.1"/>
    </source>
</evidence>
<dbReference type="AlphaFoldDB" id="A0A8X8WVV3"/>
<dbReference type="EMBL" id="PNBA02000014">
    <property type="protein sequence ID" value="KAG6401946.1"/>
    <property type="molecule type" value="Genomic_DNA"/>
</dbReference>
<keyword evidence="5" id="KW-1133">Transmembrane helix</keyword>
<evidence type="ECO:0000256" key="9">
    <source>
        <dbReference type="SAM" id="MobiDB-lite"/>
    </source>
</evidence>
<dbReference type="CDD" id="cd21675">
    <property type="entry name" value="SMP_TEX2"/>
    <property type="match status" value="1"/>
</dbReference>
<dbReference type="GO" id="GO:0006869">
    <property type="term" value="P:lipid transport"/>
    <property type="evidence" value="ECO:0007669"/>
    <property type="project" value="UniProtKB-KW"/>
</dbReference>
<evidence type="ECO:0000256" key="8">
    <source>
        <dbReference type="ARBA" id="ARBA00023136"/>
    </source>
</evidence>
<reference evidence="11" key="1">
    <citation type="submission" date="2018-01" db="EMBL/GenBank/DDBJ databases">
        <authorList>
            <person name="Mao J.F."/>
        </authorList>
    </citation>
    <scope>NUCLEOTIDE SEQUENCE</scope>
    <source>
        <strain evidence="11">Huo1</strain>
        <tissue evidence="11">Leaf</tissue>
    </source>
</reference>
<dbReference type="Pfam" id="PF23065">
    <property type="entry name" value="PH_SMPa"/>
    <property type="match status" value="1"/>
</dbReference>
<keyword evidence="6" id="KW-0445">Lipid transport</keyword>
<sequence>MAVLLVLAFIIGAISVLAIEAAALWILIRRLDRKVAKEEDKTKAAGPSALELSTFPSLYDKQGTLWILEPDKIPKSRHEDKVPKEHKRKKEILEVTPVRKNARIRDHYLVLMEADVSRVEIPLRGCSIVAVSATDLPSRKCSLSKVMIARAKRYPIKVESKDSAIYKGSKIIYLYLDTAWEKESWCKVLRLASCDDGEKNSWFSKLTMEFQHYLASLNAGYPSFIKPSGGVNAEPVNRTDKLDNSSSRVRHFLKKLAKKASKSAHDYKPASISGHEERKVISKSQDMVMPNGSAKIDTTAKLPNAYFTDTSMTSSVSPSELSGLSEADSKEKYIDEGTLCLNMVISRLFFDAKNNLQLRSSLHTRIQHALGMGSARKAVKALSNMRIPSYIGEVTCTAVDPGTLPPRILAMRVLPSDMNEVWSMEIDVEYLGGMVLDIITRLELRELEVEEEKTRLNGNGDGEVPSDLLEGFEYLGKELKLGEETNTEGYHDTDDADNPRNSGNSPAQGSKWKSILHSITKQVSQVPLSLVIRISSISGTIRVCMKPPPSDQIWFVFTSMPDIQFNLDSFVGDHKITNARLALFLISRIKAAIRETLVLPNSESIILPWMLAEKDDWVPRKAAPFMWYKNNHDSVGMNSRREAPSFQPGELAHNAASSHGNSSRSEVDYEVSKNPGSIPEGTGESVGPCVSSSSSTGESMSNSSSSQDLRAPLLKDEKMHESTTRSIEPRQDTCVHSPSRFFTTGDDDMNPKKMGTKERMRGLGKKVGEKLEVKRRNFEERGRSFVERMRGP</sequence>
<dbReference type="InterPro" id="IPR031468">
    <property type="entry name" value="SMP_LBD"/>
</dbReference>
<feature type="compositionally biased region" description="Basic and acidic residues" evidence="9">
    <location>
        <begin position="483"/>
        <end position="493"/>
    </location>
</feature>
<feature type="compositionally biased region" description="Low complexity" evidence="9">
    <location>
        <begin position="652"/>
        <end position="664"/>
    </location>
</feature>
<dbReference type="SUPFAM" id="SSF50729">
    <property type="entry name" value="PH domain-like"/>
    <property type="match status" value="1"/>
</dbReference>
<feature type="compositionally biased region" description="Basic and acidic residues" evidence="9">
    <location>
        <begin position="749"/>
        <end position="768"/>
    </location>
</feature>
<feature type="region of interest" description="Disordered" evidence="9">
    <location>
        <begin position="638"/>
        <end position="768"/>
    </location>
</feature>
<evidence type="ECO:0000313" key="12">
    <source>
        <dbReference type="Proteomes" id="UP000298416"/>
    </source>
</evidence>
<evidence type="ECO:0000256" key="4">
    <source>
        <dbReference type="ARBA" id="ARBA00022824"/>
    </source>
</evidence>
<feature type="domain" description="SMP-LTD" evidence="10">
    <location>
        <begin position="352"/>
        <end position="608"/>
    </location>
</feature>
<evidence type="ECO:0000256" key="5">
    <source>
        <dbReference type="ARBA" id="ARBA00022989"/>
    </source>
</evidence>
<keyword evidence="3" id="KW-0812">Transmembrane</keyword>
<keyword evidence="7" id="KW-0446">Lipid-binding</keyword>
<evidence type="ECO:0000256" key="7">
    <source>
        <dbReference type="ARBA" id="ARBA00023121"/>
    </source>
</evidence>
<gene>
    <name evidence="11" type="ORF">SASPL_138814</name>
</gene>
<dbReference type="InterPro" id="IPR057080">
    <property type="entry name" value="PH_SMPa"/>
</dbReference>
<dbReference type="PANTHER" id="PTHR13466:SF0">
    <property type="entry name" value="SMP-LTD DOMAIN-CONTAINING PROTEIN"/>
    <property type="match status" value="1"/>
</dbReference>
<protein>
    <recommendedName>
        <fullName evidence="10">SMP-LTD domain-containing protein</fullName>
    </recommendedName>
</protein>
<evidence type="ECO:0000256" key="1">
    <source>
        <dbReference type="ARBA" id="ARBA00004586"/>
    </source>
</evidence>
<reference evidence="11" key="2">
    <citation type="submission" date="2020-08" db="EMBL/GenBank/DDBJ databases">
        <title>Plant Genome Project.</title>
        <authorList>
            <person name="Zhang R.-G."/>
        </authorList>
    </citation>
    <scope>NUCLEOTIDE SEQUENCE</scope>
    <source>
        <strain evidence="11">Huo1</strain>
        <tissue evidence="11">Leaf</tissue>
    </source>
</reference>
<dbReference type="GO" id="GO:0005789">
    <property type="term" value="C:endoplasmic reticulum membrane"/>
    <property type="evidence" value="ECO:0007669"/>
    <property type="project" value="UniProtKB-SubCell"/>
</dbReference>
<keyword evidence="12" id="KW-1185">Reference proteome</keyword>
<keyword evidence="4" id="KW-0256">Endoplasmic reticulum</keyword>